<sequence>MTFYEIVLVAGMATVTFLIRWPTLALVSRITLPKPLVDALQFIPPAVLAAIVVPAMLTPNGALDLHPGNAYLIAGVVSGLLAWRTHNLLATILFGMTFFLIWRWLW</sequence>
<dbReference type="AlphaFoldDB" id="A0A7C1JVJ2"/>
<dbReference type="Pfam" id="PF05437">
    <property type="entry name" value="AzlD"/>
    <property type="match status" value="1"/>
</dbReference>
<evidence type="ECO:0000313" key="2">
    <source>
        <dbReference type="EMBL" id="HDX30568.1"/>
    </source>
</evidence>
<comment type="caution">
    <text evidence="2">The sequence shown here is derived from an EMBL/GenBank/DDBJ whole genome shotgun (WGS) entry which is preliminary data.</text>
</comment>
<keyword evidence="1" id="KW-0472">Membrane</keyword>
<dbReference type="InterPro" id="IPR008407">
    <property type="entry name" value="Brnchd-chn_aa_trnsp_AzlD"/>
</dbReference>
<reference evidence="2" key="1">
    <citation type="journal article" date="2020" name="mSystems">
        <title>Genome- and Community-Level Interaction Insights into Carbon Utilization and Element Cycling Functions of Hydrothermarchaeota in Hydrothermal Sediment.</title>
        <authorList>
            <person name="Zhou Z."/>
            <person name="Liu Y."/>
            <person name="Xu W."/>
            <person name="Pan J."/>
            <person name="Luo Z.H."/>
            <person name="Li M."/>
        </authorList>
    </citation>
    <scope>NUCLEOTIDE SEQUENCE [LARGE SCALE GENOMIC DNA]</scope>
    <source>
        <strain evidence="2">SpSt-289</strain>
    </source>
</reference>
<dbReference type="OMA" id="SAMWTIV"/>
<organism evidence="2">
    <name type="scientific">Caldilinea aerophila</name>
    <dbReference type="NCBI Taxonomy" id="133453"/>
    <lineage>
        <taxon>Bacteria</taxon>
        <taxon>Bacillati</taxon>
        <taxon>Chloroflexota</taxon>
        <taxon>Caldilineae</taxon>
        <taxon>Caldilineales</taxon>
        <taxon>Caldilineaceae</taxon>
        <taxon>Caldilinea</taxon>
    </lineage>
</organism>
<evidence type="ECO:0000256" key="1">
    <source>
        <dbReference type="SAM" id="Phobius"/>
    </source>
</evidence>
<gene>
    <name evidence="2" type="ORF">ENQ20_03635</name>
</gene>
<proteinExistence type="predicted"/>
<name>A0A7C1JVJ2_9CHLR</name>
<keyword evidence="1" id="KW-0812">Transmembrane</keyword>
<feature type="transmembrane region" description="Helical" evidence="1">
    <location>
        <begin position="6"/>
        <end position="27"/>
    </location>
</feature>
<keyword evidence="1" id="KW-1133">Transmembrane helix</keyword>
<accession>A0A7C1JVJ2</accession>
<protein>
    <submittedName>
        <fullName evidence="2">AzlD domain-containing protein</fullName>
    </submittedName>
</protein>
<dbReference type="EMBL" id="DSMG01000042">
    <property type="protein sequence ID" value="HDX30568.1"/>
    <property type="molecule type" value="Genomic_DNA"/>
</dbReference>
<feature type="transmembrane region" description="Helical" evidence="1">
    <location>
        <begin position="88"/>
        <end position="105"/>
    </location>
</feature>
<feature type="transmembrane region" description="Helical" evidence="1">
    <location>
        <begin position="39"/>
        <end position="59"/>
    </location>
</feature>